<comment type="function">
    <text evidence="6">Displays phosphatase activity for serine/threonine residues, and dephosphorylates and activates Pk92B kinase. Has apparently no phosphoglycerate mutase activity.</text>
</comment>
<dbReference type="InterPro" id="IPR029033">
    <property type="entry name" value="His_PPase_superfam"/>
</dbReference>
<evidence type="ECO:0000256" key="10">
    <source>
        <dbReference type="ARBA" id="ARBA00042520"/>
    </source>
</evidence>
<evidence type="ECO:0000256" key="1">
    <source>
        <dbReference type="ARBA" id="ARBA00004294"/>
    </source>
</evidence>
<dbReference type="EC" id="3.1.3.16" evidence="3"/>
<comment type="similarity">
    <text evidence="2">Belongs to the phosphoglycerate mutase family. BPG-dependent PGAM subfamily.</text>
</comment>
<evidence type="ECO:0000313" key="14">
    <source>
        <dbReference type="Proteomes" id="UP000827092"/>
    </source>
</evidence>
<evidence type="ECO:0000313" key="13">
    <source>
        <dbReference type="EMBL" id="KAG8182712.1"/>
    </source>
</evidence>
<dbReference type="Gene3D" id="3.40.50.1240">
    <property type="entry name" value="Phosphoglycerate mutase-like"/>
    <property type="match status" value="1"/>
</dbReference>
<dbReference type="InterPro" id="IPR013078">
    <property type="entry name" value="His_Pase_superF_clade-1"/>
</dbReference>
<evidence type="ECO:0000256" key="3">
    <source>
        <dbReference type="ARBA" id="ARBA00013081"/>
    </source>
</evidence>
<evidence type="ECO:0000256" key="2">
    <source>
        <dbReference type="ARBA" id="ARBA00006717"/>
    </source>
</evidence>
<evidence type="ECO:0000256" key="4">
    <source>
        <dbReference type="ARBA" id="ARBA00022787"/>
    </source>
</evidence>
<keyword evidence="14" id="KW-1185">Reference proteome</keyword>
<evidence type="ECO:0000256" key="11">
    <source>
        <dbReference type="ARBA" id="ARBA00047761"/>
    </source>
</evidence>
<evidence type="ECO:0000256" key="9">
    <source>
        <dbReference type="ARBA" id="ARBA00040722"/>
    </source>
</evidence>
<dbReference type="SUPFAM" id="SSF53254">
    <property type="entry name" value="Phosphoglycerate mutase-like"/>
    <property type="match status" value="1"/>
</dbReference>
<comment type="catalytic activity">
    <reaction evidence="12">
        <text>O-phospho-L-threonyl-[protein] + H2O = L-threonyl-[protein] + phosphate</text>
        <dbReference type="Rhea" id="RHEA:47004"/>
        <dbReference type="Rhea" id="RHEA-COMP:11060"/>
        <dbReference type="Rhea" id="RHEA-COMP:11605"/>
        <dbReference type="ChEBI" id="CHEBI:15377"/>
        <dbReference type="ChEBI" id="CHEBI:30013"/>
        <dbReference type="ChEBI" id="CHEBI:43474"/>
        <dbReference type="ChEBI" id="CHEBI:61977"/>
        <dbReference type="EC" id="3.1.3.16"/>
    </reaction>
</comment>
<dbReference type="PANTHER" id="PTHR20935">
    <property type="entry name" value="PHOSPHOGLYCERATE MUTASE-RELATED"/>
    <property type="match status" value="1"/>
</dbReference>
<gene>
    <name evidence="13" type="ORF">JTE90_026166</name>
</gene>
<evidence type="ECO:0000256" key="12">
    <source>
        <dbReference type="ARBA" id="ARBA00048336"/>
    </source>
</evidence>
<reference evidence="13 14" key="1">
    <citation type="journal article" date="2022" name="Nat. Ecol. Evol.">
        <title>A masculinizing supergene underlies an exaggerated male reproductive morph in a spider.</title>
        <authorList>
            <person name="Hendrickx F."/>
            <person name="De Corte Z."/>
            <person name="Sonet G."/>
            <person name="Van Belleghem S.M."/>
            <person name="Kostlbacher S."/>
            <person name="Vangestel C."/>
        </authorList>
    </citation>
    <scope>NUCLEOTIDE SEQUENCE [LARGE SCALE GENOMIC DNA]</scope>
    <source>
        <strain evidence="13">W744_W776</strain>
    </source>
</reference>
<dbReference type="PANTHER" id="PTHR20935:SF0">
    <property type="entry name" value="SERINE_THREONINE-PROTEIN PHOSPHATASE PGAM5, MITOCHONDRIAL"/>
    <property type="match status" value="1"/>
</dbReference>
<keyword evidence="4" id="KW-0472">Membrane</keyword>
<name>A0AAV6UE00_9ARAC</name>
<dbReference type="EMBL" id="JAFNEN010000451">
    <property type="protein sequence ID" value="KAG8182712.1"/>
    <property type="molecule type" value="Genomic_DNA"/>
</dbReference>
<dbReference type="GO" id="GO:0004722">
    <property type="term" value="F:protein serine/threonine phosphatase activity"/>
    <property type="evidence" value="ECO:0007669"/>
    <property type="project" value="UniProtKB-EC"/>
</dbReference>
<comment type="catalytic activity">
    <reaction evidence="11">
        <text>O-phospho-L-seryl-[protein] + H2O = L-seryl-[protein] + phosphate</text>
        <dbReference type="Rhea" id="RHEA:20629"/>
        <dbReference type="Rhea" id="RHEA-COMP:9863"/>
        <dbReference type="Rhea" id="RHEA-COMP:11604"/>
        <dbReference type="ChEBI" id="CHEBI:15377"/>
        <dbReference type="ChEBI" id="CHEBI:29999"/>
        <dbReference type="ChEBI" id="CHEBI:43474"/>
        <dbReference type="ChEBI" id="CHEBI:83421"/>
        <dbReference type="EC" id="3.1.3.16"/>
    </reaction>
</comment>
<keyword evidence="5" id="KW-0378">Hydrolase</keyword>
<sequence>MFGRHSRWLRGAIGGSTVLGLLSYIQSEKKVVHNAWTTNFEPLMKWGYNWDKREYFYLINDKPDGDDTGKRSKPTALRHIFLIRHGQYEQGAKIKSEKRLTALGRQQAELVGQRLKELKFNYTCMLRSSKVRAQETSDIIIKNFPDLPTENCDLLQEGAPLSPDPPVEDYVVSEETSFKDGPRIEAAFRKYFYRPDVDQTSDSHEIIVCHGNVIRYFLLRLLQLPPEGWMRIQLGHCSMTWVVILPDGVPVIAQIGDVGFMPEELLTG</sequence>
<dbReference type="CDD" id="cd07067">
    <property type="entry name" value="HP_PGM_like"/>
    <property type="match status" value="1"/>
</dbReference>
<organism evidence="13 14">
    <name type="scientific">Oedothorax gibbosus</name>
    <dbReference type="NCBI Taxonomy" id="931172"/>
    <lineage>
        <taxon>Eukaryota</taxon>
        <taxon>Metazoa</taxon>
        <taxon>Ecdysozoa</taxon>
        <taxon>Arthropoda</taxon>
        <taxon>Chelicerata</taxon>
        <taxon>Arachnida</taxon>
        <taxon>Araneae</taxon>
        <taxon>Araneomorphae</taxon>
        <taxon>Entelegynae</taxon>
        <taxon>Araneoidea</taxon>
        <taxon>Linyphiidae</taxon>
        <taxon>Erigoninae</taxon>
        <taxon>Oedothorax</taxon>
    </lineage>
</organism>
<comment type="subunit">
    <text evidence="7">Interacts with Pk92B/ASK1.</text>
</comment>
<dbReference type="Proteomes" id="UP000827092">
    <property type="component" value="Unassembled WGS sequence"/>
</dbReference>
<comment type="subcellular location">
    <subcellularLocation>
        <location evidence="1">Mitochondrion outer membrane</location>
    </subcellularLocation>
</comment>
<proteinExistence type="inferred from homology"/>
<comment type="caution">
    <text evidence="13">The sequence shown here is derived from an EMBL/GenBank/DDBJ whole genome shotgun (WGS) entry which is preliminary data.</text>
</comment>
<dbReference type="SMART" id="SM00855">
    <property type="entry name" value="PGAM"/>
    <property type="match status" value="1"/>
</dbReference>
<protein>
    <recommendedName>
        <fullName evidence="8">Serine/threonine-protein phosphatase PGAM5, mitochondrial</fullName>
        <ecNumber evidence="3">3.1.3.16</ecNumber>
    </recommendedName>
    <alternativeName>
        <fullName evidence="10">Phosphoglycerate mutase family member 5 homolog</fullName>
    </alternativeName>
    <alternativeName>
        <fullName evidence="9">Serine/threonine-protein phosphatase Pgam5, mitochondrial</fullName>
    </alternativeName>
</protein>
<evidence type="ECO:0000256" key="7">
    <source>
        <dbReference type="ARBA" id="ARBA00038605"/>
    </source>
</evidence>
<dbReference type="GO" id="GO:0005741">
    <property type="term" value="C:mitochondrial outer membrane"/>
    <property type="evidence" value="ECO:0007669"/>
    <property type="project" value="UniProtKB-SubCell"/>
</dbReference>
<dbReference type="InterPro" id="IPR051021">
    <property type="entry name" value="Mito_Ser/Thr_phosphatase"/>
</dbReference>
<dbReference type="AlphaFoldDB" id="A0AAV6UE00"/>
<keyword evidence="4" id="KW-1000">Mitochondrion outer membrane</keyword>
<accession>A0AAV6UE00</accession>
<evidence type="ECO:0000256" key="6">
    <source>
        <dbReference type="ARBA" id="ARBA00037234"/>
    </source>
</evidence>
<keyword evidence="4" id="KW-0496">Mitochondrion</keyword>
<dbReference type="Pfam" id="PF00300">
    <property type="entry name" value="His_Phos_1"/>
    <property type="match status" value="2"/>
</dbReference>
<evidence type="ECO:0000256" key="8">
    <source>
        <dbReference type="ARBA" id="ARBA00039765"/>
    </source>
</evidence>
<evidence type="ECO:0000256" key="5">
    <source>
        <dbReference type="ARBA" id="ARBA00022801"/>
    </source>
</evidence>
<dbReference type="GO" id="GO:0090141">
    <property type="term" value="P:positive regulation of mitochondrial fission"/>
    <property type="evidence" value="ECO:0007669"/>
    <property type="project" value="TreeGrafter"/>
</dbReference>